<evidence type="ECO:0000256" key="1">
    <source>
        <dbReference type="ARBA" id="ARBA00022679"/>
    </source>
</evidence>
<dbReference type="PANTHER" id="PTHR43877:SF2">
    <property type="entry name" value="AMINOALKYLPHOSPHONATE N-ACETYLTRANSFERASE-RELATED"/>
    <property type="match status" value="1"/>
</dbReference>
<dbReference type="InterPro" id="IPR036388">
    <property type="entry name" value="WH-like_DNA-bd_sf"/>
</dbReference>
<dbReference type="InterPro" id="IPR000182">
    <property type="entry name" value="GNAT_dom"/>
</dbReference>
<keyword evidence="2" id="KW-0012">Acyltransferase</keyword>
<dbReference type="Gene3D" id="3.40.630.30">
    <property type="match status" value="1"/>
</dbReference>
<dbReference type="AlphaFoldDB" id="A0A366FBT6"/>
<dbReference type="Gene3D" id="1.10.10.10">
    <property type="entry name" value="Winged helix-like DNA-binding domain superfamily/Winged helix DNA-binding domain"/>
    <property type="match status" value="1"/>
</dbReference>
<dbReference type="InterPro" id="IPR036390">
    <property type="entry name" value="WH_DNA-bd_sf"/>
</dbReference>
<dbReference type="SUPFAM" id="SSF46785">
    <property type="entry name" value="Winged helix' DNA-binding domain"/>
    <property type="match status" value="1"/>
</dbReference>
<keyword evidence="5" id="KW-1185">Reference proteome</keyword>
<dbReference type="GO" id="GO:0003700">
    <property type="term" value="F:DNA-binding transcription factor activity"/>
    <property type="evidence" value="ECO:0007669"/>
    <property type="project" value="InterPro"/>
</dbReference>
<dbReference type="Pfam" id="PF00583">
    <property type="entry name" value="Acetyltransf_1"/>
    <property type="match status" value="1"/>
</dbReference>
<name>A0A366FBT6_9HYPH</name>
<dbReference type="Pfam" id="PF12802">
    <property type="entry name" value="MarR_2"/>
    <property type="match status" value="1"/>
</dbReference>
<dbReference type="PANTHER" id="PTHR43877">
    <property type="entry name" value="AMINOALKYLPHOSPHONATE N-ACETYLTRANSFERASE-RELATED-RELATED"/>
    <property type="match status" value="1"/>
</dbReference>
<protein>
    <submittedName>
        <fullName evidence="4">MarR family transcriptional regulator with acetyltransferase activity</fullName>
    </submittedName>
</protein>
<feature type="domain" description="N-acetyltransferase" evidence="3">
    <location>
        <begin position="143"/>
        <end position="294"/>
    </location>
</feature>
<organism evidence="4 5">
    <name type="scientific">Roseiarcus fermentans</name>
    <dbReference type="NCBI Taxonomy" id="1473586"/>
    <lineage>
        <taxon>Bacteria</taxon>
        <taxon>Pseudomonadati</taxon>
        <taxon>Pseudomonadota</taxon>
        <taxon>Alphaproteobacteria</taxon>
        <taxon>Hyphomicrobiales</taxon>
        <taxon>Roseiarcaceae</taxon>
        <taxon>Roseiarcus</taxon>
    </lineage>
</organism>
<dbReference type="PROSITE" id="PS51186">
    <property type="entry name" value="GNAT"/>
    <property type="match status" value="1"/>
</dbReference>
<evidence type="ECO:0000256" key="2">
    <source>
        <dbReference type="ARBA" id="ARBA00023315"/>
    </source>
</evidence>
<proteinExistence type="predicted"/>
<dbReference type="InterPro" id="IPR050832">
    <property type="entry name" value="Bact_Acetyltransf"/>
</dbReference>
<keyword evidence="1 4" id="KW-0808">Transferase</keyword>
<comment type="caution">
    <text evidence="4">The sequence shown here is derived from an EMBL/GenBank/DDBJ whole genome shotgun (WGS) entry which is preliminary data.</text>
</comment>
<dbReference type="SUPFAM" id="SSF55729">
    <property type="entry name" value="Acyl-CoA N-acyltransferases (Nat)"/>
    <property type="match status" value="1"/>
</dbReference>
<reference evidence="4 5" key="1">
    <citation type="submission" date="2018-06" db="EMBL/GenBank/DDBJ databases">
        <title>Genomic Encyclopedia of Type Strains, Phase IV (KMG-IV): sequencing the most valuable type-strain genomes for metagenomic binning, comparative biology and taxonomic classification.</title>
        <authorList>
            <person name="Goeker M."/>
        </authorList>
    </citation>
    <scope>NUCLEOTIDE SEQUENCE [LARGE SCALE GENOMIC DNA]</scope>
    <source>
        <strain evidence="4 5">DSM 24875</strain>
    </source>
</reference>
<accession>A0A366FBT6</accession>
<evidence type="ECO:0000259" key="3">
    <source>
        <dbReference type="PROSITE" id="PS51186"/>
    </source>
</evidence>
<evidence type="ECO:0000313" key="4">
    <source>
        <dbReference type="EMBL" id="RBP11219.1"/>
    </source>
</evidence>
<dbReference type="InterPro" id="IPR016181">
    <property type="entry name" value="Acyl_CoA_acyltransferase"/>
</dbReference>
<dbReference type="Proteomes" id="UP000253529">
    <property type="component" value="Unassembled WGS sequence"/>
</dbReference>
<dbReference type="CDD" id="cd04301">
    <property type="entry name" value="NAT_SF"/>
    <property type="match status" value="1"/>
</dbReference>
<dbReference type="GO" id="GO:0016747">
    <property type="term" value="F:acyltransferase activity, transferring groups other than amino-acyl groups"/>
    <property type="evidence" value="ECO:0007669"/>
    <property type="project" value="InterPro"/>
</dbReference>
<dbReference type="OrthoDB" id="2436196at2"/>
<dbReference type="InterPro" id="IPR000835">
    <property type="entry name" value="HTH_MarR-typ"/>
</dbReference>
<dbReference type="EMBL" id="QNRK01000017">
    <property type="protein sequence ID" value="RBP11219.1"/>
    <property type="molecule type" value="Genomic_DNA"/>
</dbReference>
<sequence>MDTREIAQVRRFNRVVTQAVGALDQSYLERGRPLGEARLLFEIGADGAEARALRARLGLDAGYLSRLLRSLEAQGLIEVVPGRPDARRRRASATTTGRAEIAAYDALSDRLAASLLAPLDPARRARLVAAMGEVERLLSAAAVEIAPEPPASAEAQWCLGSYFRELADRFEGGFDPAADRSAPAADLAPPNGLFILARLGGEPVGCGALKRIDDATGEIKRVWTAPPARGLGLARRILDRLEAEAGRMGFAVLRLDTNKALTEAHALYLKAGYREIGRFNDNPYAHRWFEKRLAG</sequence>
<evidence type="ECO:0000313" key="5">
    <source>
        <dbReference type="Proteomes" id="UP000253529"/>
    </source>
</evidence>
<gene>
    <name evidence="4" type="ORF">DFR50_117105</name>
</gene>
<dbReference type="RefSeq" id="WP_113890315.1">
    <property type="nucleotide sequence ID" value="NZ_QNRK01000017.1"/>
</dbReference>